<sequence>MKPLFEGGEAGRRHVADQIGEACRGIGFFYVAGHGVPASLREAVFSKAKEFFDSPEELKRKSLYSAASGNRGFIPMKGESLDPTKAPDLKEAFNIGLELPADDPEIVSGARFRALNLWPEVPGFKDTMLDYYNAVWSLGKSLHCAFATELGIETDFFDDKLSRPLATLRLLHYPPRPAALDEGQLGAGEHTDYGCVTLLATDEVGGLEVYSRDGRWLAAPYIPDTFVCNIGDCLMRWTNDVYVSTPHRVVSPPGRERYSVAFFLDPNPEAIVECLPGCATEETPAKYPPIRGDDYLESRLNPTYEKSGLVS</sequence>
<comment type="pathway">
    <text evidence="2">Alkene biosynthesis; ethylene biosynthesis via 2-oxoglutarate.</text>
</comment>
<dbReference type="Pfam" id="PF14226">
    <property type="entry name" value="DIOX_N"/>
    <property type="match status" value="1"/>
</dbReference>
<comment type="catalytic activity">
    <reaction evidence="9">
        <text>2-oxoglutarate + O2 + 2 H(+) = ethene + 3 CO2 + H2O</text>
        <dbReference type="Rhea" id="RHEA:31523"/>
        <dbReference type="ChEBI" id="CHEBI:15377"/>
        <dbReference type="ChEBI" id="CHEBI:15378"/>
        <dbReference type="ChEBI" id="CHEBI:15379"/>
        <dbReference type="ChEBI" id="CHEBI:16526"/>
        <dbReference type="ChEBI" id="CHEBI:16810"/>
        <dbReference type="ChEBI" id="CHEBI:18153"/>
        <dbReference type="EC" id="1.13.12.19"/>
    </reaction>
</comment>
<comment type="cofactor">
    <cofactor evidence="1">
        <name>Fe(2+)</name>
        <dbReference type="ChEBI" id="CHEBI:29033"/>
    </cofactor>
</comment>
<evidence type="ECO:0000256" key="5">
    <source>
        <dbReference type="ARBA" id="ARBA00019045"/>
    </source>
</evidence>
<evidence type="ECO:0000256" key="10">
    <source>
        <dbReference type="ARBA" id="ARBA00049359"/>
    </source>
</evidence>
<dbReference type="InterPro" id="IPR044861">
    <property type="entry name" value="IPNS-like_FE2OG_OXY"/>
</dbReference>
<name>A0AAE2ZIR0_9HYPH</name>
<evidence type="ECO:0000313" key="14">
    <source>
        <dbReference type="Proteomes" id="UP001196509"/>
    </source>
</evidence>
<organism evidence="13 14">
    <name type="scientific">Flavimaribacter sediminis</name>
    <dbReference type="NCBI Taxonomy" id="2865987"/>
    <lineage>
        <taxon>Bacteria</taxon>
        <taxon>Pseudomonadati</taxon>
        <taxon>Pseudomonadota</taxon>
        <taxon>Alphaproteobacteria</taxon>
        <taxon>Hyphomicrobiales</taxon>
        <taxon>Rhizobiaceae</taxon>
        <taxon>Flavimaribacter</taxon>
    </lineage>
</organism>
<comment type="similarity">
    <text evidence="11">Belongs to the iron/ascorbate-dependent oxidoreductase family.</text>
</comment>
<keyword evidence="11" id="KW-0408">Iron</keyword>
<dbReference type="InterPro" id="IPR050231">
    <property type="entry name" value="Iron_ascorbate_oxido_reductase"/>
</dbReference>
<dbReference type="GO" id="GO:0046872">
    <property type="term" value="F:metal ion binding"/>
    <property type="evidence" value="ECO:0007669"/>
    <property type="project" value="UniProtKB-KW"/>
</dbReference>
<accession>A0AAE2ZIR0</accession>
<dbReference type="EMBL" id="JAICBX010000002">
    <property type="protein sequence ID" value="MBW8637233.1"/>
    <property type="molecule type" value="Genomic_DNA"/>
</dbReference>
<dbReference type="Proteomes" id="UP001196509">
    <property type="component" value="Unassembled WGS sequence"/>
</dbReference>
<reference evidence="13" key="1">
    <citation type="submission" date="2021-08" db="EMBL/GenBank/DDBJ databases">
        <title>Hoeflea bacterium WL0058 sp. nov., isolated from the sediment.</title>
        <authorList>
            <person name="Wang L."/>
            <person name="Zhang D."/>
        </authorList>
    </citation>
    <scope>NUCLEOTIDE SEQUENCE</scope>
    <source>
        <strain evidence="13">WL0058</strain>
    </source>
</reference>
<evidence type="ECO:0000313" key="13">
    <source>
        <dbReference type="EMBL" id="MBW8637233.1"/>
    </source>
</evidence>
<dbReference type="InterPro" id="IPR005123">
    <property type="entry name" value="Oxoglu/Fe-dep_dioxygenase_dom"/>
</dbReference>
<keyword evidence="11" id="KW-0479">Metal-binding</keyword>
<keyword evidence="14" id="KW-1185">Reference proteome</keyword>
<evidence type="ECO:0000256" key="11">
    <source>
        <dbReference type="RuleBase" id="RU003682"/>
    </source>
</evidence>
<evidence type="ECO:0000256" key="3">
    <source>
        <dbReference type="ARBA" id="ARBA00012293"/>
    </source>
</evidence>
<comment type="caution">
    <text evidence="13">The sequence shown here is derived from an EMBL/GenBank/DDBJ whole genome shotgun (WGS) entry which is preliminary data.</text>
</comment>
<evidence type="ECO:0000256" key="2">
    <source>
        <dbReference type="ARBA" id="ARBA00004767"/>
    </source>
</evidence>
<proteinExistence type="inferred from homology"/>
<dbReference type="InterPro" id="IPR026992">
    <property type="entry name" value="DIOX_N"/>
</dbReference>
<dbReference type="PANTHER" id="PTHR47990">
    <property type="entry name" value="2-OXOGLUTARATE (2OG) AND FE(II)-DEPENDENT OXYGENASE SUPERFAMILY PROTEIN-RELATED"/>
    <property type="match status" value="1"/>
</dbReference>
<evidence type="ECO:0000259" key="12">
    <source>
        <dbReference type="PROSITE" id="PS51471"/>
    </source>
</evidence>
<feature type="domain" description="Fe2OG dioxygenase" evidence="12">
    <location>
        <begin position="164"/>
        <end position="266"/>
    </location>
</feature>
<evidence type="ECO:0000256" key="6">
    <source>
        <dbReference type="ARBA" id="ARBA00022666"/>
    </source>
</evidence>
<dbReference type="GO" id="GO:0102276">
    <property type="term" value="F:2-oxoglutarate oxygenase/decarboxylase (ethylene-forming) activity"/>
    <property type="evidence" value="ECO:0007669"/>
    <property type="project" value="UniProtKB-EC"/>
</dbReference>
<dbReference type="GO" id="GO:0009693">
    <property type="term" value="P:ethylene biosynthetic process"/>
    <property type="evidence" value="ECO:0007669"/>
    <property type="project" value="UniProtKB-KW"/>
</dbReference>
<protein>
    <recommendedName>
        <fullName evidence="5">2-oxoglutarate-dependent ethylene/succinate-forming enzyme</fullName>
        <ecNumber evidence="4">1.13.12.19</ecNumber>
        <ecNumber evidence="3">1.14.20.7</ecNumber>
    </recommendedName>
    <alternativeName>
        <fullName evidence="7">2-oxoglutarate dioxygenase (ethylene-forming)</fullName>
    </alternativeName>
    <alternativeName>
        <fullName evidence="8">2-oxoglutarate/L-arginine monooxygenase/decarboxylase (succinate-forming)</fullName>
    </alternativeName>
</protein>
<evidence type="ECO:0000256" key="8">
    <source>
        <dbReference type="ARBA" id="ARBA00031282"/>
    </source>
</evidence>
<dbReference type="PRINTS" id="PR00682">
    <property type="entry name" value="IPNSYNTHASE"/>
</dbReference>
<dbReference type="AlphaFoldDB" id="A0AAE2ZIR0"/>
<comment type="catalytic activity">
    <reaction evidence="10">
        <text>L-arginine + 2-oxoglutarate + O2 = guanidine + L-glutamate 5-semialdehyde + succinate + CO2</text>
        <dbReference type="Rhea" id="RHEA:31535"/>
        <dbReference type="ChEBI" id="CHEBI:15379"/>
        <dbReference type="ChEBI" id="CHEBI:16526"/>
        <dbReference type="ChEBI" id="CHEBI:16810"/>
        <dbReference type="ChEBI" id="CHEBI:30031"/>
        <dbReference type="ChEBI" id="CHEBI:30087"/>
        <dbReference type="ChEBI" id="CHEBI:32682"/>
        <dbReference type="ChEBI" id="CHEBI:58066"/>
        <dbReference type="EC" id="1.14.20.7"/>
    </reaction>
</comment>
<evidence type="ECO:0000256" key="4">
    <source>
        <dbReference type="ARBA" id="ARBA00012531"/>
    </source>
</evidence>
<dbReference type="Gene3D" id="2.60.120.330">
    <property type="entry name" value="B-lactam Antibiotic, Isopenicillin N Synthase, Chain"/>
    <property type="match status" value="1"/>
</dbReference>
<evidence type="ECO:0000256" key="7">
    <source>
        <dbReference type="ARBA" id="ARBA00031011"/>
    </source>
</evidence>
<dbReference type="InterPro" id="IPR027443">
    <property type="entry name" value="IPNS-like_sf"/>
</dbReference>
<dbReference type="SUPFAM" id="SSF51197">
    <property type="entry name" value="Clavaminate synthase-like"/>
    <property type="match status" value="1"/>
</dbReference>
<dbReference type="EC" id="1.13.12.19" evidence="4"/>
<dbReference type="PROSITE" id="PS51471">
    <property type="entry name" value="FE2OG_OXY"/>
    <property type="match status" value="1"/>
</dbReference>
<dbReference type="EC" id="1.14.20.7" evidence="3"/>
<dbReference type="Pfam" id="PF03171">
    <property type="entry name" value="2OG-FeII_Oxy"/>
    <property type="match status" value="1"/>
</dbReference>
<keyword evidence="11" id="KW-0560">Oxidoreductase</keyword>
<gene>
    <name evidence="13" type="ORF">K1W69_08540</name>
</gene>
<keyword evidence="6" id="KW-0266">Ethylene biosynthesis</keyword>
<evidence type="ECO:0000256" key="9">
    <source>
        <dbReference type="ARBA" id="ARBA00047725"/>
    </source>
</evidence>
<evidence type="ECO:0000256" key="1">
    <source>
        <dbReference type="ARBA" id="ARBA00001954"/>
    </source>
</evidence>